<reference evidence="1 2" key="1">
    <citation type="journal article" date="2022" name="Nat. Ecol. Evol.">
        <title>A masculinizing supergene underlies an exaggerated male reproductive morph in a spider.</title>
        <authorList>
            <person name="Hendrickx F."/>
            <person name="De Corte Z."/>
            <person name="Sonet G."/>
            <person name="Van Belleghem S.M."/>
            <person name="Kostlbacher S."/>
            <person name="Vangestel C."/>
        </authorList>
    </citation>
    <scope>NUCLEOTIDE SEQUENCE [LARGE SCALE GENOMIC DNA]</scope>
    <source>
        <strain evidence="1">W744_W776</strain>
    </source>
</reference>
<gene>
    <name evidence="1" type="ORF">JTE90_017039</name>
</gene>
<dbReference type="Proteomes" id="UP000827092">
    <property type="component" value="Unassembled WGS sequence"/>
</dbReference>
<sequence>MRNRWFMLLSSRLQCHNSQELSCSVKKRWRLKDQHGCHTRARATASIVAVPVLYLGLDGRRGAWPRDRLDGGSARFIPGSGWEAWSLAIRERATPSMVAVPVLYLGLDGRRGAWPLGPERPPRWWQCPFYTWVWMGGVEPGHATASMVAVPVLYLGLDGRRGAWPRDRLDGGSARFIPGWEAWSLATRARATASMVAVPVLYLGLDGRRGAWPLGPERPPRW</sequence>
<name>A0AAV6UN73_9ARAC</name>
<dbReference type="AlphaFoldDB" id="A0AAV6UN73"/>
<keyword evidence="2" id="KW-1185">Reference proteome</keyword>
<proteinExistence type="predicted"/>
<comment type="caution">
    <text evidence="1">The sequence shown here is derived from an EMBL/GenBank/DDBJ whole genome shotgun (WGS) entry which is preliminary data.</text>
</comment>
<evidence type="ECO:0000313" key="2">
    <source>
        <dbReference type="Proteomes" id="UP000827092"/>
    </source>
</evidence>
<protein>
    <submittedName>
        <fullName evidence="1">Uncharacterized protein</fullName>
    </submittedName>
</protein>
<evidence type="ECO:0000313" key="1">
    <source>
        <dbReference type="EMBL" id="KAG8185015.1"/>
    </source>
</evidence>
<organism evidence="1 2">
    <name type="scientific">Oedothorax gibbosus</name>
    <dbReference type="NCBI Taxonomy" id="931172"/>
    <lineage>
        <taxon>Eukaryota</taxon>
        <taxon>Metazoa</taxon>
        <taxon>Ecdysozoa</taxon>
        <taxon>Arthropoda</taxon>
        <taxon>Chelicerata</taxon>
        <taxon>Arachnida</taxon>
        <taxon>Araneae</taxon>
        <taxon>Araneomorphae</taxon>
        <taxon>Entelegynae</taxon>
        <taxon>Araneoidea</taxon>
        <taxon>Linyphiidae</taxon>
        <taxon>Erigoninae</taxon>
        <taxon>Oedothorax</taxon>
    </lineage>
</organism>
<accession>A0AAV6UN73</accession>
<dbReference type="EMBL" id="JAFNEN010000349">
    <property type="protein sequence ID" value="KAG8185015.1"/>
    <property type="molecule type" value="Genomic_DNA"/>
</dbReference>